<feature type="region of interest" description="Disordered" evidence="1">
    <location>
        <begin position="955"/>
        <end position="988"/>
    </location>
</feature>
<gene>
    <name evidence="3" type="ORF">DL764_006433</name>
</gene>
<evidence type="ECO:0000313" key="3">
    <source>
        <dbReference type="EMBL" id="RYP00695.1"/>
    </source>
</evidence>
<comment type="caution">
    <text evidence="3">The sequence shown here is derived from an EMBL/GenBank/DDBJ whole genome shotgun (WGS) entry which is preliminary data.</text>
</comment>
<feature type="compositionally biased region" description="Low complexity" evidence="1">
    <location>
        <begin position="876"/>
        <end position="888"/>
    </location>
</feature>
<feature type="region of interest" description="Disordered" evidence="1">
    <location>
        <begin position="816"/>
        <end position="934"/>
    </location>
</feature>
<organism evidence="3 4">
    <name type="scientific">Monosporascus ibericus</name>
    <dbReference type="NCBI Taxonomy" id="155417"/>
    <lineage>
        <taxon>Eukaryota</taxon>
        <taxon>Fungi</taxon>
        <taxon>Dikarya</taxon>
        <taxon>Ascomycota</taxon>
        <taxon>Pezizomycotina</taxon>
        <taxon>Sordariomycetes</taxon>
        <taxon>Xylariomycetidae</taxon>
        <taxon>Xylariales</taxon>
        <taxon>Xylariales incertae sedis</taxon>
        <taxon>Monosporascus</taxon>
    </lineage>
</organism>
<dbReference type="PANTHER" id="PTHR10622:SF12">
    <property type="entry name" value="HET DOMAIN-CONTAINING PROTEIN"/>
    <property type="match status" value="1"/>
</dbReference>
<feature type="region of interest" description="Disordered" evidence="1">
    <location>
        <begin position="1131"/>
        <end position="1161"/>
    </location>
</feature>
<dbReference type="OrthoDB" id="674604at2759"/>
<dbReference type="Pfam" id="PF06985">
    <property type="entry name" value="HET"/>
    <property type="match status" value="1"/>
</dbReference>
<feature type="domain" description="Heterokaryon incompatibility" evidence="2">
    <location>
        <begin position="314"/>
        <end position="425"/>
    </location>
</feature>
<dbReference type="EMBL" id="QJNU01000379">
    <property type="protein sequence ID" value="RYP00695.1"/>
    <property type="molecule type" value="Genomic_DNA"/>
</dbReference>
<feature type="compositionally biased region" description="Acidic residues" evidence="1">
    <location>
        <begin position="1143"/>
        <end position="1152"/>
    </location>
</feature>
<dbReference type="InterPro" id="IPR010730">
    <property type="entry name" value="HET"/>
</dbReference>
<evidence type="ECO:0000256" key="1">
    <source>
        <dbReference type="SAM" id="MobiDB-lite"/>
    </source>
</evidence>
<name>A0A4Q4T6S2_9PEZI</name>
<evidence type="ECO:0000313" key="4">
    <source>
        <dbReference type="Proteomes" id="UP000293360"/>
    </source>
</evidence>
<reference evidence="3 4" key="1">
    <citation type="submission" date="2018-06" db="EMBL/GenBank/DDBJ databases">
        <title>Complete Genomes of Monosporascus.</title>
        <authorList>
            <person name="Robinson A.J."/>
            <person name="Natvig D.O."/>
        </authorList>
    </citation>
    <scope>NUCLEOTIDE SEQUENCE [LARGE SCALE GENOMIC DNA]</scope>
    <source>
        <strain evidence="3 4">CBS 110550</strain>
    </source>
</reference>
<keyword evidence="4" id="KW-1185">Reference proteome</keyword>
<dbReference type="Proteomes" id="UP000293360">
    <property type="component" value="Unassembled WGS sequence"/>
</dbReference>
<feature type="region of interest" description="Disordered" evidence="1">
    <location>
        <begin position="259"/>
        <end position="280"/>
    </location>
</feature>
<proteinExistence type="predicted"/>
<feature type="compositionally biased region" description="Low complexity" evidence="1">
    <location>
        <begin position="971"/>
        <end position="987"/>
    </location>
</feature>
<evidence type="ECO:0000259" key="2">
    <source>
        <dbReference type="Pfam" id="PF06985"/>
    </source>
</evidence>
<protein>
    <recommendedName>
        <fullName evidence="2">Heterokaryon incompatibility domain-containing protein</fullName>
    </recommendedName>
</protein>
<feature type="compositionally biased region" description="Low complexity" evidence="1">
    <location>
        <begin position="896"/>
        <end position="906"/>
    </location>
</feature>
<sequence>MEYFTDKALLLSKPVELASVEEFVKECTQDFDKSSEKLRALLNLLFIPRFKPTFNPTFIPQTSSPNDSALVSTPAANPLRDPIRMFDMATGNLVERPSIGVTGQYCIVSHSWKGSEIEYSFITDMKSSDMQRVKELAAKASTVEGRMTAVGYSEDQRSDVQKIKDKCMVEIDEQERFIRFLASNISGEIPKSDASDDIVRDLLASRLNVKSVADAIKADQDAKAERHVNEIYVNDSESISREMEGKLLSAKSQVNQVANAESKDNGQSPKVDKIGRAQPPREASQKAIKFFQENSHLRAAIDEMLSCLERWRSAIKIEQSIECAKKVFDEKFFPSCERRYLWLDSCCIDKRNYSEEVESFALMGDWYAHAEFCLVHLDESNEPEEWIREWDILRKDRSRKPNFTSFGEIDKKKPRWATRGWTLQELILSKNTFYVNSAWGALSRPVENLGPYYYICPFISLYCGADDRGPQEVDELHGFWKLDALKDIMKRGNANLRDRNENSLFTSNEADEDAMRIEVAQKLIIILEDLGVQIPKDIDRETATSHIAEAVYFATEDLSKEQQDTGNRVNKALFDILKGYLREEAPEKYFPNGGNAREVIDFLLKCLVAEARDPVLRDREHIANFSNVKNLSSWQEGTVRAKFPAEIIMSLATRREVTFEPDAAYSLMGLFSVRYPTFKPDGLPKALSRLMDEIVISSNDVSVFNWSGIEWASPIRGRSLHPSSLKAFKLPDNTNKERAELVQVRMHEVMAAYENTFTMLRNAINFVKKKEQTDVPIEWIQGVIRFVKKAQFAALQQQQESIGKILMYIQKNCRDVPVSPKSEDKNSDKSGTGSGEGGSLPFGMRPPLSMTPSLLKGKMSLPKFPGKSSESEASPKKGMGFSKPSFGKFGKKDPGSSKSPLAETEAPTPPSPTMSTAETVAEEPRDPSSPEPQLTKAIWKPLHPRVMGFIKSITPQDAHNSDDEDEEGIKSPETPAAEASPTESTATLPLEVQEVAVDISQTKYAKKVTGTDGMGSTISPNPIIVNNSGIEGIFDIQRVIIRMLEPEKLRAAIRKAASRYQKITGTCTISTAFAMVTVKFTCEKHTLEKQLDVVEAVERKVVEMQRRDPEEEVDAELLKGITAAHITLPLGDENESVKPGGEEREDGDALEDGDGKDQTKEEKMVSRMIKFIETPNLEYVAGEWVLARFSNTPGAKWFLCHFELGATHEFYGYRIAADEINFHDASPEPGLLSVWNTYMARKKRKLCKILETYIDSQDLANSGVEVRKEGMKVGTEMLKEGTSLAKRALSSLSDDPGKDSQGLDTQGVMDQILEHGKTAAKLAGHFTVLALGEKLLEMHAEHLEKNLSASVLKRTPKRLRGAVESLNDNKDLLPAMFHSSKRIHMF</sequence>
<dbReference type="PANTHER" id="PTHR10622">
    <property type="entry name" value="HET DOMAIN-CONTAINING PROTEIN"/>
    <property type="match status" value="1"/>
</dbReference>
<accession>A0A4Q4T6S2</accession>